<evidence type="ECO:0000256" key="4">
    <source>
        <dbReference type="SAM" id="MobiDB-lite"/>
    </source>
</evidence>
<proteinExistence type="predicted"/>
<keyword evidence="3" id="KW-0998">Cell outer membrane</keyword>
<name>A0A484XC48_9ZZZZ</name>
<evidence type="ECO:0000256" key="3">
    <source>
        <dbReference type="ARBA" id="ARBA00023237"/>
    </source>
</evidence>
<feature type="domain" description="Secretin/TonB short N-terminal" evidence="5">
    <location>
        <begin position="76"/>
        <end position="127"/>
    </location>
</feature>
<dbReference type="PROSITE" id="PS51318">
    <property type="entry name" value="TAT"/>
    <property type="match status" value="1"/>
</dbReference>
<evidence type="ECO:0000313" key="9">
    <source>
        <dbReference type="EMBL" id="VFS20962.1"/>
    </source>
</evidence>
<dbReference type="EMBL" id="CAADIZ010000003">
    <property type="protein sequence ID" value="VFS20962.1"/>
    <property type="molecule type" value="Genomic_DNA"/>
</dbReference>
<dbReference type="EMBL" id="CAADIK010000069">
    <property type="protein sequence ID" value="VFR87767.1"/>
    <property type="molecule type" value="Genomic_DNA"/>
</dbReference>
<sequence length="183" mass="19391">MSTRPAPLARQAAQRRTPLSVALGSAVLASLTLLAVPQGAQAQTPAAPHADGARRYDIPPGPLEDVLARYAAESGVLLVSPPGLVQHRRSGGVSGTLNDAAALSAILAGTDLEAVRDTGGQFRLRARARRRVHAGSGHRTGPIALHHRRLGFVHVQRRHHRQGRTIAARDPAGRHRHHPPAHG</sequence>
<evidence type="ECO:0000313" key="6">
    <source>
        <dbReference type="EMBL" id="VFR55987.1"/>
    </source>
</evidence>
<dbReference type="Gene3D" id="3.55.50.30">
    <property type="match status" value="1"/>
</dbReference>
<reference evidence="9" key="1">
    <citation type="submission" date="2019-03" db="EMBL/GenBank/DDBJ databases">
        <authorList>
            <person name="Danneels B."/>
        </authorList>
    </citation>
    <scope>NUCLEOTIDE SEQUENCE</scope>
</reference>
<evidence type="ECO:0000256" key="2">
    <source>
        <dbReference type="ARBA" id="ARBA00023136"/>
    </source>
</evidence>
<accession>A0A484XC48</accession>
<keyword evidence="1" id="KW-0813">Transport</keyword>
<organism evidence="9">
    <name type="scientific">plant metagenome</name>
    <dbReference type="NCBI Taxonomy" id="1297885"/>
    <lineage>
        <taxon>unclassified sequences</taxon>
        <taxon>metagenomes</taxon>
        <taxon>organismal metagenomes</taxon>
    </lineage>
</organism>
<dbReference type="EMBL" id="CAADIP010000027">
    <property type="protein sequence ID" value="VFR90777.1"/>
    <property type="molecule type" value="Genomic_DNA"/>
</dbReference>
<evidence type="ECO:0000313" key="7">
    <source>
        <dbReference type="EMBL" id="VFR87767.1"/>
    </source>
</evidence>
<keyword evidence="9" id="KW-0675">Receptor</keyword>
<gene>
    <name evidence="6" type="ORF">BRI6_2235</name>
    <name evidence="7" type="ORF">BRI9_2290</name>
    <name evidence="8" type="ORF">IVO3_2289</name>
    <name evidence="9" type="ORF">RAN7_2264</name>
</gene>
<feature type="compositionally biased region" description="Basic residues" evidence="4">
    <location>
        <begin position="174"/>
        <end position="183"/>
    </location>
</feature>
<dbReference type="SMART" id="SM00965">
    <property type="entry name" value="STN"/>
    <property type="match status" value="1"/>
</dbReference>
<evidence type="ECO:0000259" key="5">
    <source>
        <dbReference type="SMART" id="SM00965"/>
    </source>
</evidence>
<keyword evidence="2" id="KW-0472">Membrane</keyword>
<dbReference type="GO" id="GO:0019867">
    <property type="term" value="C:outer membrane"/>
    <property type="evidence" value="ECO:0007669"/>
    <property type="project" value="InterPro"/>
</dbReference>
<dbReference type="InterPro" id="IPR006311">
    <property type="entry name" value="TAT_signal"/>
</dbReference>
<evidence type="ECO:0000313" key="8">
    <source>
        <dbReference type="EMBL" id="VFR90777.1"/>
    </source>
</evidence>
<dbReference type="EMBL" id="CAADII010000053">
    <property type="protein sequence ID" value="VFR55987.1"/>
    <property type="molecule type" value="Genomic_DNA"/>
</dbReference>
<feature type="region of interest" description="Disordered" evidence="4">
    <location>
        <begin position="157"/>
        <end position="183"/>
    </location>
</feature>
<dbReference type="AlphaFoldDB" id="A0A484XC48"/>
<evidence type="ECO:0000256" key="1">
    <source>
        <dbReference type="ARBA" id="ARBA00022448"/>
    </source>
</evidence>
<dbReference type="InterPro" id="IPR011662">
    <property type="entry name" value="Secretin/TonB_short_N"/>
</dbReference>
<protein>
    <submittedName>
        <fullName evidence="9">Ferrichrome-iron receptor</fullName>
    </submittedName>
</protein>